<feature type="signal peptide" evidence="6">
    <location>
        <begin position="1"/>
        <end position="30"/>
    </location>
</feature>
<keyword evidence="3" id="KW-0813">Transport</keyword>
<dbReference type="Gene3D" id="3.40.190.10">
    <property type="entry name" value="Periplasmic binding protein-like II"/>
    <property type="match status" value="2"/>
</dbReference>
<dbReference type="AlphaFoldDB" id="A0A927JAJ8"/>
<dbReference type="EMBL" id="JACYWE010000002">
    <property type="protein sequence ID" value="MBD8505634.1"/>
    <property type="molecule type" value="Genomic_DNA"/>
</dbReference>
<comment type="caution">
    <text evidence="7">The sequence shown here is derived from an EMBL/GenBank/DDBJ whole genome shotgun (WGS) entry which is preliminary data.</text>
</comment>
<comment type="similarity">
    <text evidence="2">Belongs to the prokaryotic sulfate-binding protein family.</text>
</comment>
<dbReference type="RefSeq" id="WP_192038119.1">
    <property type="nucleotide sequence ID" value="NZ_JACYWE010000002.1"/>
</dbReference>
<gene>
    <name evidence="7" type="ORF">HT102_03925</name>
</gene>
<evidence type="ECO:0000256" key="4">
    <source>
        <dbReference type="ARBA" id="ARBA00022729"/>
    </source>
</evidence>
<dbReference type="GO" id="GO:0140104">
    <property type="term" value="F:molecular carrier activity"/>
    <property type="evidence" value="ECO:0007669"/>
    <property type="project" value="InterPro"/>
</dbReference>
<evidence type="ECO:0000256" key="6">
    <source>
        <dbReference type="SAM" id="SignalP"/>
    </source>
</evidence>
<evidence type="ECO:0000256" key="2">
    <source>
        <dbReference type="ARBA" id="ARBA00006099"/>
    </source>
</evidence>
<dbReference type="GO" id="GO:0042597">
    <property type="term" value="C:periplasmic space"/>
    <property type="evidence" value="ECO:0007669"/>
    <property type="project" value="UniProtKB-SubCell"/>
</dbReference>
<evidence type="ECO:0000313" key="8">
    <source>
        <dbReference type="Proteomes" id="UP000642993"/>
    </source>
</evidence>
<evidence type="ECO:0000256" key="3">
    <source>
        <dbReference type="ARBA" id="ARBA00022448"/>
    </source>
</evidence>
<sequence>MRPQPRGYWARRLPVLAAAAALLLAGCAGGPSDIPGQSTIGGDGSRGTLGLFAYAVAKPGFDEVIPAFAETPEGSGISFLQSFGASADQSRKVAFGAPADVVTFSTEPDVDRLVDEGLVREDWNDGQHGGVPFGSVVTLVVREGNPLGIEEWEDLLRPGLEVITPNPFSSGSAKWNLLAPYAVASNGGEDPEAGLEYVERLVNDHITIQPGSAREATEAFLQGRGDVLITYENEAIFLERNGDPLEHVIPPRTLRIDNPVAIIDRPGAATRPLAEDFIRFQYTVAGQRAWAEAGYRPVVPGVLDEFAEEFPEPERLWSIDDLGGWDEVNATLFDPDEGFISVIYYEALR</sequence>
<dbReference type="InterPro" id="IPR005669">
    <property type="entry name" value="Thiosulph/SO4-bd"/>
</dbReference>
<feature type="chain" id="PRO_5039673215" evidence="6">
    <location>
        <begin position="31"/>
        <end position="349"/>
    </location>
</feature>
<proteinExistence type="inferred from homology"/>
<accession>A0A927JAJ8</accession>
<dbReference type="Proteomes" id="UP000642993">
    <property type="component" value="Unassembled WGS sequence"/>
</dbReference>
<dbReference type="GO" id="GO:1902358">
    <property type="term" value="P:sulfate transmembrane transport"/>
    <property type="evidence" value="ECO:0007669"/>
    <property type="project" value="InterPro"/>
</dbReference>
<protein>
    <submittedName>
        <fullName evidence="7">Extracellular solute-binding protein</fullName>
    </submittedName>
</protein>
<evidence type="ECO:0000313" key="7">
    <source>
        <dbReference type="EMBL" id="MBD8505634.1"/>
    </source>
</evidence>
<evidence type="ECO:0000256" key="5">
    <source>
        <dbReference type="ARBA" id="ARBA00022764"/>
    </source>
</evidence>
<name>A0A927JAJ8_9ACTN</name>
<dbReference type="PROSITE" id="PS51257">
    <property type="entry name" value="PROKAR_LIPOPROTEIN"/>
    <property type="match status" value="1"/>
</dbReference>
<dbReference type="PANTHER" id="PTHR30368">
    <property type="entry name" value="SULFATE-BINDING PROTEIN"/>
    <property type="match status" value="1"/>
</dbReference>
<keyword evidence="4 6" id="KW-0732">Signal</keyword>
<reference evidence="7" key="1">
    <citation type="submission" date="2020-09" db="EMBL/GenBank/DDBJ databases">
        <title>Hoyosella lacisalsi sp. nov., a halotolerant actinobacterium isolated from soil of Lake Gudzhirganskoe.</title>
        <authorList>
            <person name="Yang Q."/>
            <person name="Guo P.Y."/>
            <person name="Liu S.W."/>
            <person name="Li F.N."/>
            <person name="Sun C.H."/>
        </authorList>
    </citation>
    <scope>NUCLEOTIDE SEQUENCE</scope>
    <source>
        <strain evidence="7">G463</strain>
    </source>
</reference>
<comment type="subcellular location">
    <subcellularLocation>
        <location evidence="1">Periplasm</location>
    </subcellularLocation>
</comment>
<dbReference type="Pfam" id="PF13531">
    <property type="entry name" value="SBP_bac_11"/>
    <property type="match status" value="1"/>
</dbReference>
<dbReference type="SUPFAM" id="SSF53850">
    <property type="entry name" value="Periplasmic binding protein-like II"/>
    <property type="match status" value="1"/>
</dbReference>
<keyword evidence="5" id="KW-0574">Periplasm</keyword>
<evidence type="ECO:0000256" key="1">
    <source>
        <dbReference type="ARBA" id="ARBA00004418"/>
    </source>
</evidence>
<organism evidence="7 8">
    <name type="scientific">Lolliginicoccus lacisalsi</name>
    <dbReference type="NCBI Taxonomy" id="2742202"/>
    <lineage>
        <taxon>Bacteria</taxon>
        <taxon>Bacillati</taxon>
        <taxon>Actinomycetota</taxon>
        <taxon>Actinomycetes</taxon>
        <taxon>Mycobacteriales</taxon>
        <taxon>Hoyosellaceae</taxon>
        <taxon>Lolliginicoccus</taxon>
    </lineage>
</organism>
<dbReference type="PANTHER" id="PTHR30368:SF2">
    <property type="entry name" value="SULFATE-BINDING PROTEIN"/>
    <property type="match status" value="1"/>
</dbReference>
<keyword evidence="8" id="KW-1185">Reference proteome</keyword>